<reference evidence="2" key="2">
    <citation type="submission" date="2018-03" db="EMBL/GenBank/DDBJ databases">
        <title>The Triticum urartu genome reveals the dynamic nature of wheat genome evolution.</title>
        <authorList>
            <person name="Ling H."/>
            <person name="Ma B."/>
            <person name="Shi X."/>
            <person name="Liu H."/>
            <person name="Dong L."/>
            <person name="Sun H."/>
            <person name="Cao Y."/>
            <person name="Gao Q."/>
            <person name="Zheng S."/>
            <person name="Li Y."/>
            <person name="Yu Y."/>
            <person name="Du H."/>
            <person name="Qi M."/>
            <person name="Li Y."/>
            <person name="Yu H."/>
            <person name="Cui Y."/>
            <person name="Wang N."/>
            <person name="Chen C."/>
            <person name="Wu H."/>
            <person name="Zhao Y."/>
            <person name="Zhang J."/>
            <person name="Li Y."/>
            <person name="Zhou W."/>
            <person name="Zhang B."/>
            <person name="Hu W."/>
            <person name="Eijk M."/>
            <person name="Tang J."/>
            <person name="Witsenboer H."/>
            <person name="Zhao S."/>
            <person name="Li Z."/>
            <person name="Zhang A."/>
            <person name="Wang D."/>
            <person name="Liang C."/>
        </authorList>
    </citation>
    <scope>NUCLEOTIDE SEQUENCE [LARGE SCALE GENOMIC DNA]</scope>
    <source>
        <strain evidence="2">cv. G1812</strain>
    </source>
</reference>
<dbReference type="EnsemblPlants" id="TuG1812G0200001480.01.T01">
    <property type="protein sequence ID" value="TuG1812G0200001480.01.T01.cds331269"/>
    <property type="gene ID" value="TuG1812G0200001480.01"/>
</dbReference>
<dbReference type="Pfam" id="PF13966">
    <property type="entry name" value="zf-RVT"/>
    <property type="match status" value="1"/>
</dbReference>
<sequence length="61" mass="7244">KFFAWLVVKNRCWTLDRLAARSLPHQPCCPLCLQEPETLDHLLIQCFFARAVWFNALRARE</sequence>
<dbReference type="Gramene" id="TuG1812G0200001480.01.T01">
    <property type="protein sequence ID" value="TuG1812G0200001480.01.T01.cds331269"/>
    <property type="gene ID" value="TuG1812G0200001480.01"/>
</dbReference>
<proteinExistence type="predicted"/>
<organism evidence="2 3">
    <name type="scientific">Triticum urartu</name>
    <name type="common">Red wild einkorn</name>
    <name type="synonym">Crithodium urartu</name>
    <dbReference type="NCBI Taxonomy" id="4572"/>
    <lineage>
        <taxon>Eukaryota</taxon>
        <taxon>Viridiplantae</taxon>
        <taxon>Streptophyta</taxon>
        <taxon>Embryophyta</taxon>
        <taxon>Tracheophyta</taxon>
        <taxon>Spermatophyta</taxon>
        <taxon>Magnoliopsida</taxon>
        <taxon>Liliopsida</taxon>
        <taxon>Poales</taxon>
        <taxon>Poaceae</taxon>
        <taxon>BOP clade</taxon>
        <taxon>Pooideae</taxon>
        <taxon>Triticodae</taxon>
        <taxon>Triticeae</taxon>
        <taxon>Triticinae</taxon>
        <taxon>Triticum</taxon>
    </lineage>
</organism>
<name>A0A8R7TE14_TRIUA</name>
<keyword evidence="3" id="KW-1185">Reference proteome</keyword>
<evidence type="ECO:0000313" key="2">
    <source>
        <dbReference type="EnsemblPlants" id="TuG1812G0200001480.01.T01.cds331269"/>
    </source>
</evidence>
<evidence type="ECO:0000313" key="3">
    <source>
        <dbReference type="Proteomes" id="UP000015106"/>
    </source>
</evidence>
<protein>
    <recommendedName>
        <fullName evidence="1">Reverse transcriptase zinc-binding domain-containing protein</fullName>
    </recommendedName>
</protein>
<feature type="domain" description="Reverse transcriptase zinc-binding" evidence="1">
    <location>
        <begin position="1"/>
        <end position="53"/>
    </location>
</feature>
<evidence type="ECO:0000259" key="1">
    <source>
        <dbReference type="Pfam" id="PF13966"/>
    </source>
</evidence>
<reference evidence="3" key="1">
    <citation type="journal article" date="2013" name="Nature">
        <title>Draft genome of the wheat A-genome progenitor Triticum urartu.</title>
        <authorList>
            <person name="Ling H.Q."/>
            <person name="Zhao S."/>
            <person name="Liu D."/>
            <person name="Wang J."/>
            <person name="Sun H."/>
            <person name="Zhang C."/>
            <person name="Fan H."/>
            <person name="Li D."/>
            <person name="Dong L."/>
            <person name="Tao Y."/>
            <person name="Gao C."/>
            <person name="Wu H."/>
            <person name="Li Y."/>
            <person name="Cui Y."/>
            <person name="Guo X."/>
            <person name="Zheng S."/>
            <person name="Wang B."/>
            <person name="Yu K."/>
            <person name="Liang Q."/>
            <person name="Yang W."/>
            <person name="Lou X."/>
            <person name="Chen J."/>
            <person name="Feng M."/>
            <person name="Jian J."/>
            <person name="Zhang X."/>
            <person name="Luo G."/>
            <person name="Jiang Y."/>
            <person name="Liu J."/>
            <person name="Wang Z."/>
            <person name="Sha Y."/>
            <person name="Zhang B."/>
            <person name="Wu H."/>
            <person name="Tang D."/>
            <person name="Shen Q."/>
            <person name="Xue P."/>
            <person name="Zou S."/>
            <person name="Wang X."/>
            <person name="Liu X."/>
            <person name="Wang F."/>
            <person name="Yang Y."/>
            <person name="An X."/>
            <person name="Dong Z."/>
            <person name="Zhang K."/>
            <person name="Zhang X."/>
            <person name="Luo M.C."/>
            <person name="Dvorak J."/>
            <person name="Tong Y."/>
            <person name="Wang J."/>
            <person name="Yang H."/>
            <person name="Li Z."/>
            <person name="Wang D."/>
            <person name="Zhang A."/>
            <person name="Wang J."/>
        </authorList>
    </citation>
    <scope>NUCLEOTIDE SEQUENCE</scope>
    <source>
        <strain evidence="3">cv. G1812</strain>
    </source>
</reference>
<reference evidence="2" key="3">
    <citation type="submission" date="2022-06" db="UniProtKB">
        <authorList>
            <consortium name="EnsemblPlants"/>
        </authorList>
    </citation>
    <scope>IDENTIFICATION</scope>
</reference>
<dbReference type="InterPro" id="IPR026960">
    <property type="entry name" value="RVT-Znf"/>
</dbReference>
<dbReference type="AlphaFoldDB" id="A0A8R7TE14"/>
<accession>A0A8R7TE14</accession>
<dbReference type="Proteomes" id="UP000015106">
    <property type="component" value="Chromosome 2"/>
</dbReference>